<keyword evidence="9" id="KW-1185">Reference proteome</keyword>
<keyword evidence="5" id="KW-0333">Golgi apparatus</keyword>
<dbReference type="GO" id="GO:0033116">
    <property type="term" value="C:endoplasmic reticulum-Golgi intermediate compartment membrane"/>
    <property type="evidence" value="ECO:0007669"/>
    <property type="project" value="UniProtKB-SubCell"/>
</dbReference>
<evidence type="ECO:0000313" key="8">
    <source>
        <dbReference type="EMBL" id="KAA8907551.1"/>
    </source>
</evidence>
<dbReference type="GO" id="GO:0006890">
    <property type="term" value="P:retrograde vesicle-mediated transport, Golgi to endoplasmic reticulum"/>
    <property type="evidence" value="ECO:0007669"/>
    <property type="project" value="TreeGrafter"/>
</dbReference>
<dbReference type="EMBL" id="VXIS01000078">
    <property type="protein sequence ID" value="KAA8907551.1"/>
    <property type="molecule type" value="Genomic_DNA"/>
</dbReference>
<reference evidence="8 9" key="1">
    <citation type="submission" date="2019-09" db="EMBL/GenBank/DDBJ databases">
        <title>Draft genome of the ectomycorrhizal ascomycete Sphaerosporella brunnea.</title>
        <authorList>
            <consortium name="DOE Joint Genome Institute"/>
            <person name="Benucci G.M."/>
            <person name="Marozzi G."/>
            <person name="Antonielli L."/>
            <person name="Sanchez S."/>
            <person name="Marco P."/>
            <person name="Wang X."/>
            <person name="Falini L.B."/>
            <person name="Barry K."/>
            <person name="Haridas S."/>
            <person name="Lipzen A."/>
            <person name="Labutti K."/>
            <person name="Grigoriev I.V."/>
            <person name="Murat C."/>
            <person name="Martin F."/>
            <person name="Albertini E."/>
            <person name="Donnini D."/>
            <person name="Bonito G."/>
        </authorList>
    </citation>
    <scope>NUCLEOTIDE SEQUENCE [LARGE SCALE GENOMIC DNA]</scope>
    <source>
        <strain evidence="8 9">Sb_GMNB300</strain>
    </source>
</reference>
<organism evidence="8 9">
    <name type="scientific">Sphaerosporella brunnea</name>
    <dbReference type="NCBI Taxonomy" id="1250544"/>
    <lineage>
        <taxon>Eukaryota</taxon>
        <taxon>Fungi</taxon>
        <taxon>Dikarya</taxon>
        <taxon>Ascomycota</taxon>
        <taxon>Pezizomycotina</taxon>
        <taxon>Pezizomycetes</taxon>
        <taxon>Pezizales</taxon>
        <taxon>Pyronemataceae</taxon>
        <taxon>Sphaerosporella</taxon>
    </lineage>
</organism>
<evidence type="ECO:0000256" key="2">
    <source>
        <dbReference type="ARBA" id="ARBA00022692"/>
    </source>
</evidence>
<dbReference type="GO" id="GO:0006888">
    <property type="term" value="P:endoplasmic reticulum to Golgi vesicle-mediated transport"/>
    <property type="evidence" value="ECO:0007669"/>
    <property type="project" value="UniProtKB-UniRule"/>
</dbReference>
<dbReference type="InterPro" id="IPR045888">
    <property type="entry name" value="Erv"/>
</dbReference>
<proteinExistence type="inferred from homology"/>
<evidence type="ECO:0000256" key="3">
    <source>
        <dbReference type="ARBA" id="ARBA00022989"/>
    </source>
</evidence>
<keyword evidence="5" id="KW-0931">ER-Golgi transport</keyword>
<dbReference type="InParanoid" id="A0A5J5EY15"/>
<sequence>MSTSVNDEFFGPEKSSGLRTFDAFPKTRQTYRVSSSRGGALTIILSLLCVYLTWHELLQHLDGTETQAFGVEHGIGHSMQINLDITVAMPCEALHINVQDAALDRILAGEILTKETTSFDDTNAHRIVAMGDREDHVYEVLAKAKKSKWGKSKRRPLAFIRKQDRGSCRVSGSMHVNRVQGDFHITAKGHGYGHVGEHIDHNSFNFSHVINELSFGEYYPKLVNPLDDVTATTEDHFYKFQYYLNVVPTEYYSETSGRSLFTNQYGVTEHSRKVSHYQIPGIFFKYDIEPLNLTITEHRTPFLRFLIRIINVVGGVMVSGNWVYKLVDLFVEYFRKKRRIMEGMIGRSEKHSD</sequence>
<keyword evidence="4 5" id="KW-0472">Membrane</keyword>
<comment type="caution">
    <text evidence="5">Lacks conserved residue(s) required for the propagation of feature annotation.</text>
</comment>
<evidence type="ECO:0000259" key="6">
    <source>
        <dbReference type="Pfam" id="PF07970"/>
    </source>
</evidence>
<name>A0A5J5EY15_9PEZI</name>
<dbReference type="Proteomes" id="UP000326924">
    <property type="component" value="Unassembled WGS sequence"/>
</dbReference>
<accession>A0A5J5EY15</accession>
<dbReference type="FunCoup" id="A0A5J5EY15">
    <property type="interactions" value="407"/>
</dbReference>
<dbReference type="InterPro" id="IPR012936">
    <property type="entry name" value="Erv_C"/>
</dbReference>
<keyword evidence="2 5" id="KW-0812">Transmembrane</keyword>
<evidence type="ECO:0000313" key="9">
    <source>
        <dbReference type="Proteomes" id="UP000326924"/>
    </source>
</evidence>
<keyword evidence="5" id="KW-0813">Transport</keyword>
<evidence type="ECO:0000259" key="7">
    <source>
        <dbReference type="Pfam" id="PF13850"/>
    </source>
</evidence>
<dbReference type="GO" id="GO:0030134">
    <property type="term" value="C:COPII-coated ER to Golgi transport vesicle"/>
    <property type="evidence" value="ECO:0007669"/>
    <property type="project" value="TreeGrafter"/>
</dbReference>
<dbReference type="GO" id="GO:0005789">
    <property type="term" value="C:endoplasmic reticulum membrane"/>
    <property type="evidence" value="ECO:0007669"/>
    <property type="project" value="UniProtKB-SubCell"/>
</dbReference>
<dbReference type="PANTHER" id="PTHR10984">
    <property type="entry name" value="ENDOPLASMIC RETICULUM-GOLGI INTERMEDIATE COMPARTMENT PROTEIN"/>
    <property type="match status" value="1"/>
</dbReference>
<gene>
    <name evidence="8" type="ORF">FN846DRAFT_946831</name>
</gene>
<keyword evidence="3 5" id="KW-1133">Transmembrane helix</keyword>
<feature type="transmembrane region" description="Helical" evidence="5">
    <location>
        <begin position="305"/>
        <end position="331"/>
    </location>
</feature>
<evidence type="ECO:0000256" key="5">
    <source>
        <dbReference type="RuleBase" id="RU369013"/>
    </source>
</evidence>
<dbReference type="PANTHER" id="PTHR10984:SF81">
    <property type="entry name" value="ER-DERIVED VESICLES PROTEIN ERV41"/>
    <property type="match status" value="1"/>
</dbReference>
<evidence type="ECO:0000256" key="1">
    <source>
        <dbReference type="ARBA" id="ARBA00004370"/>
    </source>
</evidence>
<dbReference type="OrthoDB" id="5541786at2759"/>
<comment type="similarity">
    <text evidence="5">Belongs to the ERGIC family.</text>
</comment>
<feature type="domain" description="Endoplasmic reticulum vesicle transporter N-terminal" evidence="7">
    <location>
        <begin position="18"/>
        <end position="105"/>
    </location>
</feature>
<dbReference type="AlphaFoldDB" id="A0A5J5EY15"/>
<keyword evidence="5" id="KW-0256">Endoplasmic reticulum</keyword>
<dbReference type="Pfam" id="PF13850">
    <property type="entry name" value="ERGIC_N"/>
    <property type="match status" value="1"/>
</dbReference>
<dbReference type="GO" id="GO:0000139">
    <property type="term" value="C:Golgi membrane"/>
    <property type="evidence" value="ECO:0007669"/>
    <property type="project" value="UniProtKB-SubCell"/>
</dbReference>
<evidence type="ECO:0000256" key="4">
    <source>
        <dbReference type="ARBA" id="ARBA00023136"/>
    </source>
</evidence>
<dbReference type="Pfam" id="PF07970">
    <property type="entry name" value="COPIIcoated_ERV"/>
    <property type="match status" value="1"/>
</dbReference>
<comment type="function">
    <text evidence="5">Plays a role in transport between endoplasmic reticulum and Golgi.</text>
</comment>
<comment type="subcellular location">
    <subcellularLocation>
        <location evidence="5">Endoplasmic reticulum membrane</location>
        <topology evidence="5">Multi-pass membrane protein</topology>
    </subcellularLocation>
    <subcellularLocation>
        <location evidence="5">Endoplasmic reticulum-Golgi intermediate compartment membrane</location>
        <topology evidence="5">Multi-pass membrane protein</topology>
    </subcellularLocation>
    <subcellularLocation>
        <location evidence="5">Golgi apparatus membrane</location>
        <topology evidence="5">Multi-pass membrane protein</topology>
    </subcellularLocation>
    <subcellularLocation>
        <location evidence="1">Membrane</location>
    </subcellularLocation>
</comment>
<feature type="domain" description="Endoplasmic reticulum vesicle transporter C-terminal" evidence="6">
    <location>
        <begin position="160"/>
        <end position="321"/>
    </location>
</feature>
<comment type="caution">
    <text evidence="8">The sequence shown here is derived from an EMBL/GenBank/DDBJ whole genome shotgun (WGS) entry which is preliminary data.</text>
</comment>
<dbReference type="InterPro" id="IPR039542">
    <property type="entry name" value="Erv_N"/>
</dbReference>
<protein>
    <recommendedName>
        <fullName evidence="5">Endoplasmic reticulum-Golgi intermediate compartment protein</fullName>
    </recommendedName>
</protein>